<gene>
    <name evidence="2" type="ORF">D5018_14200</name>
</gene>
<dbReference type="RefSeq" id="WP_121839661.1">
    <property type="nucleotide sequence ID" value="NZ_ML014795.1"/>
</dbReference>
<keyword evidence="1" id="KW-1133">Transmembrane helix</keyword>
<evidence type="ECO:0000313" key="3">
    <source>
        <dbReference type="Proteomes" id="UP000281474"/>
    </source>
</evidence>
<dbReference type="NCBIfam" id="TIGR02532">
    <property type="entry name" value="IV_pilin_GFxxxE"/>
    <property type="match status" value="1"/>
</dbReference>
<keyword evidence="3" id="KW-1185">Reference proteome</keyword>
<evidence type="ECO:0000313" key="2">
    <source>
        <dbReference type="EMBL" id="RLV59040.1"/>
    </source>
</evidence>
<keyword evidence="1" id="KW-0472">Membrane</keyword>
<accession>A0A3L8PUN9</accession>
<evidence type="ECO:0000256" key="1">
    <source>
        <dbReference type="SAM" id="Phobius"/>
    </source>
</evidence>
<reference evidence="2 3" key="1">
    <citation type="submission" date="2018-09" db="EMBL/GenBank/DDBJ databases">
        <title>Phylogeny of the Shewanellaceae, and recommendation for two new genera, Pseudoshewanella and Parashewanella.</title>
        <authorList>
            <person name="Wang G."/>
        </authorList>
    </citation>
    <scope>NUCLEOTIDE SEQUENCE [LARGE SCALE GENOMIC DNA]</scope>
    <source>
        <strain evidence="2 3">C51</strain>
    </source>
</reference>
<dbReference type="InterPro" id="IPR045584">
    <property type="entry name" value="Pilin-like"/>
</dbReference>
<organism evidence="2 3">
    <name type="scientific">Parashewanella curva</name>
    <dbReference type="NCBI Taxonomy" id="2338552"/>
    <lineage>
        <taxon>Bacteria</taxon>
        <taxon>Pseudomonadati</taxon>
        <taxon>Pseudomonadota</taxon>
        <taxon>Gammaproteobacteria</taxon>
        <taxon>Alteromonadales</taxon>
        <taxon>Shewanellaceae</taxon>
        <taxon>Parashewanella</taxon>
    </lineage>
</organism>
<dbReference type="Pfam" id="PF07963">
    <property type="entry name" value="N_methyl"/>
    <property type="match status" value="1"/>
</dbReference>
<keyword evidence="1" id="KW-0812">Transmembrane</keyword>
<sequence length="183" mass="20029">MITSTLETPTRRADLGFTLVELVIVIIVLGILAVVAAPKFINYKGDARVAALKEMESTLKTANALIYSKALLQGKAKIDAMYKPAVDIGTGKPLDTNYGYMQARIDEIENATGIQFAKAVNARSHDLVAGTDQGQDWIMLSDNTGRVEIWQRGDPEKCYISYTEARGTLLPEYSKLPKPSDCS</sequence>
<dbReference type="SUPFAM" id="SSF54523">
    <property type="entry name" value="Pili subunits"/>
    <property type="match status" value="1"/>
</dbReference>
<comment type="caution">
    <text evidence="2">The sequence shown here is derived from an EMBL/GenBank/DDBJ whole genome shotgun (WGS) entry which is preliminary data.</text>
</comment>
<dbReference type="AlphaFoldDB" id="A0A3L8PUN9"/>
<feature type="transmembrane region" description="Helical" evidence="1">
    <location>
        <begin position="15"/>
        <end position="38"/>
    </location>
</feature>
<dbReference type="Gene3D" id="3.30.700.10">
    <property type="entry name" value="Glycoprotein, Type 4 Pilin"/>
    <property type="match status" value="1"/>
</dbReference>
<name>A0A3L8PUN9_9GAMM</name>
<dbReference type="OrthoDB" id="5902365at2"/>
<protein>
    <submittedName>
        <fullName evidence="2">Prepilin-type N-terminal cleavage/methylation domain-containing protein</fullName>
    </submittedName>
</protein>
<dbReference type="InterPro" id="IPR012902">
    <property type="entry name" value="N_methyl_site"/>
</dbReference>
<dbReference type="EMBL" id="QZEI01000046">
    <property type="protein sequence ID" value="RLV59040.1"/>
    <property type="molecule type" value="Genomic_DNA"/>
</dbReference>
<dbReference type="Proteomes" id="UP000281474">
    <property type="component" value="Unassembled WGS sequence"/>
</dbReference>
<proteinExistence type="predicted"/>